<dbReference type="Proteomes" id="UP001501433">
    <property type="component" value="Unassembled WGS sequence"/>
</dbReference>
<dbReference type="Pfam" id="PF00300">
    <property type="entry name" value="His_Phos_1"/>
    <property type="match status" value="1"/>
</dbReference>
<protein>
    <recommendedName>
        <fullName evidence="3">Phosphoglycerate mutase</fullName>
    </recommendedName>
</protein>
<evidence type="ECO:0000313" key="1">
    <source>
        <dbReference type="EMBL" id="GAA4811209.1"/>
    </source>
</evidence>
<dbReference type="PROSITE" id="PS51257">
    <property type="entry name" value="PROKAR_LIPOPROTEIN"/>
    <property type="match status" value="1"/>
</dbReference>
<proteinExistence type="predicted"/>
<evidence type="ECO:0000313" key="2">
    <source>
        <dbReference type="Proteomes" id="UP001501433"/>
    </source>
</evidence>
<reference evidence="2" key="1">
    <citation type="journal article" date="2019" name="Int. J. Syst. Evol. Microbiol.">
        <title>The Global Catalogue of Microorganisms (GCM) 10K type strain sequencing project: providing services to taxonomists for standard genome sequencing and annotation.</title>
        <authorList>
            <consortium name="The Broad Institute Genomics Platform"/>
            <consortium name="The Broad Institute Genome Sequencing Center for Infectious Disease"/>
            <person name="Wu L."/>
            <person name="Ma J."/>
        </authorList>
    </citation>
    <scope>NUCLEOTIDE SEQUENCE [LARGE SCALE GENOMIC DNA]</scope>
    <source>
        <strain evidence="2">JCM 18325</strain>
    </source>
</reference>
<dbReference type="EMBL" id="BAABJW010000002">
    <property type="protein sequence ID" value="GAA4811209.1"/>
    <property type="molecule type" value="Genomic_DNA"/>
</dbReference>
<name>A0ABP9CHZ2_9FLAO</name>
<dbReference type="CDD" id="cd07067">
    <property type="entry name" value="HP_PGM_like"/>
    <property type="match status" value="1"/>
</dbReference>
<gene>
    <name evidence="1" type="ORF">GCM10023330_18060</name>
</gene>
<dbReference type="SUPFAM" id="SSF53254">
    <property type="entry name" value="Phosphoglycerate mutase-like"/>
    <property type="match status" value="1"/>
</dbReference>
<accession>A0ABP9CHZ2</accession>
<evidence type="ECO:0008006" key="3">
    <source>
        <dbReference type="Google" id="ProtNLM"/>
    </source>
</evidence>
<dbReference type="InterPro" id="IPR029033">
    <property type="entry name" value="His_PPase_superfam"/>
</dbReference>
<keyword evidence="2" id="KW-1185">Reference proteome</keyword>
<sequence length="174" mass="19808">MKFLKTLAVISIFFSLSCKKEQKTIQPSNESTSIFYFIRHAEKDRSDSTNQNPHLNKQGSLRAEKWNDVFKNISFDAIYSTDYNRTRETAAPTASKNNLELIIYNPKTIDISKFLSDNEGKHVLVVGHSNTTPDFVNKILGSETYEDIDDSNNKNLYIVTKTGNTISSNLLFIE</sequence>
<dbReference type="Gene3D" id="3.40.50.1240">
    <property type="entry name" value="Phosphoglycerate mutase-like"/>
    <property type="match status" value="1"/>
</dbReference>
<organism evidence="1 2">
    <name type="scientific">Litoribaculum gwangyangense</name>
    <dbReference type="NCBI Taxonomy" id="1130722"/>
    <lineage>
        <taxon>Bacteria</taxon>
        <taxon>Pseudomonadati</taxon>
        <taxon>Bacteroidota</taxon>
        <taxon>Flavobacteriia</taxon>
        <taxon>Flavobacteriales</taxon>
        <taxon>Flavobacteriaceae</taxon>
        <taxon>Litoribaculum</taxon>
    </lineage>
</organism>
<dbReference type="RefSeq" id="WP_345276628.1">
    <property type="nucleotide sequence ID" value="NZ_BAABJW010000002.1"/>
</dbReference>
<comment type="caution">
    <text evidence="1">The sequence shown here is derived from an EMBL/GenBank/DDBJ whole genome shotgun (WGS) entry which is preliminary data.</text>
</comment>
<dbReference type="InterPro" id="IPR013078">
    <property type="entry name" value="His_Pase_superF_clade-1"/>
</dbReference>